<organism evidence="1">
    <name type="scientific">uncultured marine bacterium EB0_41B09</name>
    <dbReference type="NCBI Taxonomy" id="415438"/>
    <lineage>
        <taxon>Bacteria</taxon>
        <taxon>environmental samples</taxon>
    </lineage>
</organism>
<name>A4GI43_9BACT</name>
<dbReference type="EMBL" id="EF089400">
    <property type="protein sequence ID" value="ABL97754.1"/>
    <property type="molecule type" value="Genomic_DNA"/>
</dbReference>
<gene>
    <name evidence="1" type="ORF">MBMO_EB0-41B09.0024</name>
</gene>
<sequence length="165" mass="18733">MESNTNTDTNSKANDFLKKSALNILDLDTSEIMVIWSLRHWAACSITGEDPKDLFTICREQHQLPDVSVLIEEVVYGIAEGTDEKGPIGGELCDHIHYGEFKILEAICMLQNDMYEDAMNSLFGWLKKYQGRKVLKCLNALSAFLDQSNLIIPPRPQYRNNLVTH</sequence>
<reference evidence="1" key="1">
    <citation type="journal article" date="2007" name="Environ. Microbiol.">
        <title>Proteorhodopsin photosystem gene clusters exhibit co-evolutionary trends and shared ancestry among diverse marine microbial phyla.</title>
        <authorList>
            <person name="McCarren J."/>
            <person name="Delong E.F."/>
        </authorList>
    </citation>
    <scope>NUCLEOTIDE SEQUENCE</scope>
</reference>
<protein>
    <submittedName>
        <fullName evidence="1">Uncharacterized protein</fullName>
    </submittedName>
</protein>
<accession>A4GI43</accession>
<proteinExistence type="predicted"/>
<evidence type="ECO:0000313" key="1">
    <source>
        <dbReference type="EMBL" id="ABL97754.1"/>
    </source>
</evidence>
<dbReference type="AlphaFoldDB" id="A4GI43"/>